<sequence length="161" mass="18756">MIQGMRRFDVVYGGDREFQPLRSFESPHLVRLLYRISTHLNNKHGERLHELYNRPDIIGRSLRKISQKGLKQEHYAESAIKMPTTSRSQTTTAAADVDNQVKPRITLRFMGSFYFLGYLCWAVVLCRLFDCNWLTIILLTLLVLMVSVLYHVDSPPKSKRN</sequence>
<evidence type="ECO:0000256" key="3">
    <source>
        <dbReference type="ARBA" id="ARBA00022989"/>
    </source>
</evidence>
<organism evidence="6 7">
    <name type="scientific">Clytia hemisphaerica</name>
    <dbReference type="NCBI Taxonomy" id="252671"/>
    <lineage>
        <taxon>Eukaryota</taxon>
        <taxon>Metazoa</taxon>
        <taxon>Cnidaria</taxon>
        <taxon>Hydrozoa</taxon>
        <taxon>Hydroidolina</taxon>
        <taxon>Leptothecata</taxon>
        <taxon>Obeliida</taxon>
        <taxon>Clytiidae</taxon>
        <taxon>Clytia</taxon>
    </lineage>
</organism>
<protein>
    <submittedName>
        <fullName evidence="6">Uncharacterized protein</fullName>
    </submittedName>
</protein>
<dbReference type="GO" id="GO:0006685">
    <property type="term" value="P:sphingomyelin catabolic process"/>
    <property type="evidence" value="ECO:0007669"/>
    <property type="project" value="TreeGrafter"/>
</dbReference>
<dbReference type="GO" id="GO:0050290">
    <property type="term" value="F:sphingomyelin phosphodiesterase D activity"/>
    <property type="evidence" value="ECO:0007669"/>
    <property type="project" value="InterPro"/>
</dbReference>
<keyword evidence="2 5" id="KW-0812">Transmembrane</keyword>
<dbReference type="PANTHER" id="PTHR12988:SF6">
    <property type="entry name" value="SPHINGOMYELIN PHOSPHODIESTERASE 4"/>
    <property type="match status" value="1"/>
</dbReference>
<evidence type="ECO:0000313" key="6">
    <source>
        <dbReference type="EnsemblMetazoa" id="CLYHEMP007303.1"/>
    </source>
</evidence>
<comment type="subcellular location">
    <subcellularLocation>
        <location evidence="1">Membrane</location>
        <topology evidence="1">Single-pass membrane protein</topology>
    </subcellularLocation>
</comment>
<evidence type="ECO:0000256" key="1">
    <source>
        <dbReference type="ARBA" id="ARBA00004167"/>
    </source>
</evidence>
<keyword evidence="3 5" id="KW-1133">Transmembrane helix</keyword>
<dbReference type="GO" id="GO:0046513">
    <property type="term" value="P:ceramide biosynthetic process"/>
    <property type="evidence" value="ECO:0007669"/>
    <property type="project" value="TreeGrafter"/>
</dbReference>
<evidence type="ECO:0000256" key="2">
    <source>
        <dbReference type="ARBA" id="ARBA00022692"/>
    </source>
</evidence>
<evidence type="ECO:0000256" key="4">
    <source>
        <dbReference type="ARBA" id="ARBA00023136"/>
    </source>
</evidence>
<dbReference type="EnsemblMetazoa" id="CLYHEMT007303.1">
    <property type="protein sequence ID" value="CLYHEMP007303.1"/>
    <property type="gene ID" value="CLYHEMG007303"/>
</dbReference>
<proteinExistence type="predicted"/>
<dbReference type="Proteomes" id="UP000594262">
    <property type="component" value="Unplaced"/>
</dbReference>
<name>A0A7M5U811_9CNID</name>
<reference evidence="6" key="1">
    <citation type="submission" date="2021-01" db="UniProtKB">
        <authorList>
            <consortium name="EnsemblMetazoa"/>
        </authorList>
    </citation>
    <scope>IDENTIFICATION</scope>
</reference>
<dbReference type="InterPro" id="IPR024129">
    <property type="entry name" value="Sphingomy_SMPD4"/>
</dbReference>
<dbReference type="OrthoDB" id="10251508at2759"/>
<accession>A0A7M5U811</accession>
<dbReference type="GO" id="GO:0046475">
    <property type="term" value="P:glycerophospholipid catabolic process"/>
    <property type="evidence" value="ECO:0007669"/>
    <property type="project" value="TreeGrafter"/>
</dbReference>
<keyword evidence="7" id="KW-1185">Reference proteome</keyword>
<dbReference type="PANTHER" id="PTHR12988">
    <property type="entry name" value="SPHINGOMYELIN PHOSPHODIESTERASE 4"/>
    <property type="match status" value="1"/>
</dbReference>
<evidence type="ECO:0000313" key="7">
    <source>
        <dbReference type="Proteomes" id="UP000594262"/>
    </source>
</evidence>
<keyword evidence="4 5" id="KW-0472">Membrane</keyword>
<dbReference type="GO" id="GO:0016020">
    <property type="term" value="C:membrane"/>
    <property type="evidence" value="ECO:0007669"/>
    <property type="project" value="UniProtKB-SubCell"/>
</dbReference>
<feature type="transmembrane region" description="Helical" evidence="5">
    <location>
        <begin position="133"/>
        <end position="152"/>
    </location>
</feature>
<evidence type="ECO:0000256" key="5">
    <source>
        <dbReference type="SAM" id="Phobius"/>
    </source>
</evidence>
<dbReference type="AlphaFoldDB" id="A0A7M5U811"/>
<dbReference type="Pfam" id="PF14724">
    <property type="entry name" value="mit_SMPDase"/>
    <property type="match status" value="1"/>
</dbReference>
<feature type="transmembrane region" description="Helical" evidence="5">
    <location>
        <begin position="109"/>
        <end position="127"/>
    </location>
</feature>